<reference evidence="7" key="1">
    <citation type="journal article" date="2019" name="Int. J. Syst. Evol. Microbiol.">
        <title>The Global Catalogue of Microorganisms (GCM) 10K type strain sequencing project: providing services to taxonomists for standard genome sequencing and annotation.</title>
        <authorList>
            <consortium name="The Broad Institute Genomics Platform"/>
            <consortium name="The Broad Institute Genome Sequencing Center for Infectious Disease"/>
            <person name="Wu L."/>
            <person name="Ma J."/>
        </authorList>
    </citation>
    <scope>NUCLEOTIDE SEQUENCE [LARGE SCALE GENOMIC DNA]</scope>
    <source>
        <strain evidence="7">CCUG 57263</strain>
    </source>
</reference>
<dbReference type="Proteomes" id="UP001597120">
    <property type="component" value="Unassembled WGS sequence"/>
</dbReference>
<dbReference type="PANTHER" id="PTHR10625">
    <property type="entry name" value="HISTONE DEACETYLASE HDAC1-RELATED"/>
    <property type="match status" value="1"/>
</dbReference>
<dbReference type="InterPro" id="IPR023696">
    <property type="entry name" value="Ureohydrolase_dom_sf"/>
</dbReference>
<dbReference type="InterPro" id="IPR037138">
    <property type="entry name" value="His_deacetylse_dom_sf"/>
</dbReference>
<dbReference type="RefSeq" id="WP_144933595.1">
    <property type="nucleotide sequence ID" value="NZ_JBHTIU010000001.1"/>
</dbReference>
<evidence type="ECO:0000313" key="6">
    <source>
        <dbReference type="EMBL" id="MFD0867658.1"/>
    </source>
</evidence>
<dbReference type="PANTHER" id="PTHR10625:SF10">
    <property type="entry name" value="HISTONE DEACETYLASE HDAC1"/>
    <property type="match status" value="1"/>
</dbReference>
<comment type="similarity">
    <text evidence="2">Belongs to the histone deacetylase family.</text>
</comment>
<dbReference type="SUPFAM" id="SSF52768">
    <property type="entry name" value="Arginase/deacetylase"/>
    <property type="match status" value="1"/>
</dbReference>
<evidence type="ECO:0000256" key="1">
    <source>
        <dbReference type="ARBA" id="ARBA00005101"/>
    </source>
</evidence>
<feature type="domain" description="Histone deacetylase" evidence="5">
    <location>
        <begin position="22"/>
        <end position="321"/>
    </location>
</feature>
<dbReference type="InterPro" id="IPR000286">
    <property type="entry name" value="HDACs"/>
</dbReference>
<dbReference type="PRINTS" id="PR01270">
    <property type="entry name" value="HDASUPER"/>
</dbReference>
<protein>
    <recommendedName>
        <fullName evidence="3">Acetoin utilization protein AcuC</fullName>
    </recommendedName>
</protein>
<dbReference type="InterPro" id="IPR003085">
    <property type="entry name" value="AcuC"/>
</dbReference>
<evidence type="ECO:0000256" key="4">
    <source>
        <dbReference type="ARBA" id="ARBA00022627"/>
    </source>
</evidence>
<comment type="caution">
    <text evidence="6">The sequence shown here is derived from an EMBL/GenBank/DDBJ whole genome shotgun (WGS) entry which is preliminary data.</text>
</comment>
<keyword evidence="4" id="KW-0006">Acetoin catabolism</keyword>
<proteinExistence type="inferred from homology"/>
<evidence type="ECO:0000256" key="2">
    <source>
        <dbReference type="ARBA" id="ARBA00005947"/>
    </source>
</evidence>
<dbReference type="InterPro" id="IPR023801">
    <property type="entry name" value="His_deacetylse_dom"/>
</dbReference>
<dbReference type="Gene3D" id="3.40.800.20">
    <property type="entry name" value="Histone deacetylase domain"/>
    <property type="match status" value="1"/>
</dbReference>
<name>A0ABW3D3A0_9BACL</name>
<sequence>MSCRAKFIFGNEELQYRFNDDHPFNPKRLELTVDLLIKTGALSSASIVPPRQATIEELERVHLSEYIQAVQALSRPDPDEHAIREADRWGLMDEDTPYFPGMHEITSLLVGGSLEAVDTVMSGQSDHALHLGGGLHHAMPNKGGGFCVYNDASVAIAHLRSKYNARVMYIDTDVHHGDGVQWSFYTDPDVCTFSIHETGKYLYPGTGPVEERGDGDGFGTNINLPVEPYTEDESWMDSFREVLGKAVASFRPDVIISQHGCDAHAFDPQAHIHCSMSIYLQMPQFIHELAHKYCGGRWIALGGGGYDIWRVVPRAWALLWLTMTDHPLASALSSKPLTPLAPEWLARWQPESPLPLPDTWLDPVETWEPIPRRKEISEKNRQTKEIAMLYLPDRPVEQ</sequence>
<dbReference type="CDD" id="cd09994">
    <property type="entry name" value="HDAC_AcuC_like"/>
    <property type="match status" value="1"/>
</dbReference>
<gene>
    <name evidence="6" type="ORF">ACFQ03_00670</name>
</gene>
<dbReference type="Pfam" id="PF00850">
    <property type="entry name" value="Hist_deacetyl"/>
    <property type="match status" value="1"/>
</dbReference>
<accession>A0ABW3D3A0</accession>
<comment type="pathway">
    <text evidence="1">Ketone degradation; acetoin degradation.</text>
</comment>
<evidence type="ECO:0000256" key="3">
    <source>
        <dbReference type="ARBA" id="ARBA00020218"/>
    </source>
</evidence>
<evidence type="ECO:0000313" key="7">
    <source>
        <dbReference type="Proteomes" id="UP001597120"/>
    </source>
</evidence>
<evidence type="ECO:0000259" key="5">
    <source>
        <dbReference type="Pfam" id="PF00850"/>
    </source>
</evidence>
<organism evidence="6 7">
    <name type="scientific">Paenibacillus residui</name>
    <dbReference type="NCBI Taxonomy" id="629724"/>
    <lineage>
        <taxon>Bacteria</taxon>
        <taxon>Bacillati</taxon>
        <taxon>Bacillota</taxon>
        <taxon>Bacilli</taxon>
        <taxon>Bacillales</taxon>
        <taxon>Paenibacillaceae</taxon>
        <taxon>Paenibacillus</taxon>
    </lineage>
</organism>
<dbReference type="PRINTS" id="PR01272">
    <property type="entry name" value="ACUCPROTEIN"/>
</dbReference>
<keyword evidence="7" id="KW-1185">Reference proteome</keyword>
<dbReference type="EMBL" id="JBHTIU010000001">
    <property type="protein sequence ID" value="MFD0867658.1"/>
    <property type="molecule type" value="Genomic_DNA"/>
</dbReference>